<dbReference type="RefSeq" id="XP_033661986.1">
    <property type="nucleotide sequence ID" value="XM_033814169.1"/>
</dbReference>
<protein>
    <recommendedName>
        <fullName evidence="4">Myb-like domain-containing protein</fullName>
    </recommendedName>
</protein>
<dbReference type="GeneID" id="54567441"/>
<organism evidence="2 3">
    <name type="scientific">Zasmidium cellare ATCC 36951</name>
    <dbReference type="NCBI Taxonomy" id="1080233"/>
    <lineage>
        <taxon>Eukaryota</taxon>
        <taxon>Fungi</taxon>
        <taxon>Dikarya</taxon>
        <taxon>Ascomycota</taxon>
        <taxon>Pezizomycotina</taxon>
        <taxon>Dothideomycetes</taxon>
        <taxon>Dothideomycetidae</taxon>
        <taxon>Mycosphaerellales</taxon>
        <taxon>Mycosphaerellaceae</taxon>
        <taxon>Zasmidium</taxon>
    </lineage>
</organism>
<keyword evidence="3" id="KW-1185">Reference proteome</keyword>
<dbReference type="Proteomes" id="UP000799537">
    <property type="component" value="Unassembled WGS sequence"/>
</dbReference>
<accession>A0A6A6C1Z2</accession>
<feature type="region of interest" description="Disordered" evidence="1">
    <location>
        <begin position="1"/>
        <end position="105"/>
    </location>
</feature>
<evidence type="ECO:0000313" key="3">
    <source>
        <dbReference type="Proteomes" id="UP000799537"/>
    </source>
</evidence>
<dbReference type="AlphaFoldDB" id="A0A6A6C1Z2"/>
<dbReference type="EMBL" id="ML993621">
    <property type="protein sequence ID" value="KAF2161097.1"/>
    <property type="molecule type" value="Genomic_DNA"/>
</dbReference>
<name>A0A6A6C1Z2_ZASCE</name>
<evidence type="ECO:0008006" key="4">
    <source>
        <dbReference type="Google" id="ProtNLM"/>
    </source>
</evidence>
<sequence>MANDDPAPGASSLMTFTTSAVAEPITRGPANVKGDYLEVHHPALNLPPRATSTKPSKKRKKSVAFASNDDSPNPGAGAASTSTPAKKTHTRNASKKSTPGRIIPTTFDACSEPDKLLLTLRDAGSDWPHIRQRYTALTGEKTAPSTLPNRYNRLKSALTHLRPQDNPLLLLAKRQVETSFEAQKWELVAAVVREKGGDVYAGNVLQRKYKKLMVQQGVLEGPPEGVRDGDWEVEALE</sequence>
<gene>
    <name evidence="2" type="ORF">M409DRAFT_59367</name>
</gene>
<evidence type="ECO:0000313" key="2">
    <source>
        <dbReference type="EMBL" id="KAF2161097.1"/>
    </source>
</evidence>
<evidence type="ECO:0000256" key="1">
    <source>
        <dbReference type="SAM" id="MobiDB-lite"/>
    </source>
</evidence>
<proteinExistence type="predicted"/>
<reference evidence="2" key="1">
    <citation type="journal article" date="2020" name="Stud. Mycol.">
        <title>101 Dothideomycetes genomes: a test case for predicting lifestyles and emergence of pathogens.</title>
        <authorList>
            <person name="Haridas S."/>
            <person name="Albert R."/>
            <person name="Binder M."/>
            <person name="Bloem J."/>
            <person name="Labutti K."/>
            <person name="Salamov A."/>
            <person name="Andreopoulos B."/>
            <person name="Baker S."/>
            <person name="Barry K."/>
            <person name="Bills G."/>
            <person name="Bluhm B."/>
            <person name="Cannon C."/>
            <person name="Castanera R."/>
            <person name="Culley D."/>
            <person name="Daum C."/>
            <person name="Ezra D."/>
            <person name="Gonzalez J."/>
            <person name="Henrissat B."/>
            <person name="Kuo A."/>
            <person name="Liang C."/>
            <person name="Lipzen A."/>
            <person name="Lutzoni F."/>
            <person name="Magnuson J."/>
            <person name="Mondo S."/>
            <person name="Nolan M."/>
            <person name="Ohm R."/>
            <person name="Pangilinan J."/>
            <person name="Park H.-J."/>
            <person name="Ramirez L."/>
            <person name="Alfaro M."/>
            <person name="Sun H."/>
            <person name="Tritt A."/>
            <person name="Yoshinaga Y."/>
            <person name="Zwiers L.-H."/>
            <person name="Turgeon B."/>
            <person name="Goodwin S."/>
            <person name="Spatafora J."/>
            <person name="Crous P."/>
            <person name="Grigoriev I."/>
        </authorList>
    </citation>
    <scope>NUCLEOTIDE SEQUENCE</scope>
    <source>
        <strain evidence="2">ATCC 36951</strain>
    </source>
</reference>
<dbReference type="OrthoDB" id="5375264at2759"/>